<reference evidence="2 3" key="1">
    <citation type="journal article" date="2024" name="Nat. Commun.">
        <title>Phylogenomics reveals the evolutionary origins of lichenization in chlorophyte algae.</title>
        <authorList>
            <person name="Puginier C."/>
            <person name="Libourel C."/>
            <person name="Otte J."/>
            <person name="Skaloud P."/>
            <person name="Haon M."/>
            <person name="Grisel S."/>
            <person name="Petersen M."/>
            <person name="Berrin J.G."/>
            <person name="Delaux P.M."/>
            <person name="Dal Grande F."/>
            <person name="Keller J."/>
        </authorList>
    </citation>
    <scope>NUCLEOTIDE SEQUENCE [LARGE SCALE GENOMIC DNA]</scope>
    <source>
        <strain evidence="2 3">SAG 2036</strain>
    </source>
</reference>
<feature type="region of interest" description="Disordered" evidence="1">
    <location>
        <begin position="78"/>
        <end position="135"/>
    </location>
</feature>
<comment type="caution">
    <text evidence="2">The sequence shown here is derived from an EMBL/GenBank/DDBJ whole genome shotgun (WGS) entry which is preliminary data.</text>
</comment>
<sequence>MKTSRSHHLAKHSLASDVDVELHFGSTDPKEISREIARLGQKQLQAKFNQLFSAKTYSNNNQWLRRKLLEAAGIQAPKAPGVRDRHEAAYSPIKSARPLSPASFAGRDEVRRTKRQRRPRTFDDMLLLDPPTGSDPRLQDDTFLQQLEVPANPGPCKQTTNGILPQPLRSPSSQHSADWHLSRNGTSSLFSDLSSQSSAAYPKLFDPNLPNQAAFNAAFRMKPQRLCLAAESLDEQLIRAGSVGSTSELLHHGVAMGPHRHVTSSMPPLHARSCYDQRALEHRARSLHASGLDPFDMPAPYPRAPTPTPHSRLAPQRAVSIKTSSDWPAHVIQRADGMPVKQMPASAAGVLPSDQYPSSPASTTSTAPMDFLLLQELASGNLPMDSSALQCSTSTEDTLLTEPTPMALLMDPLNQSLML</sequence>
<dbReference type="AlphaFoldDB" id="A0AAW1PN05"/>
<dbReference type="EMBL" id="JALJOQ010000001">
    <property type="protein sequence ID" value="KAK9814961.1"/>
    <property type="molecule type" value="Genomic_DNA"/>
</dbReference>
<accession>A0AAW1PN05</accession>
<evidence type="ECO:0000256" key="1">
    <source>
        <dbReference type="SAM" id="MobiDB-lite"/>
    </source>
</evidence>
<evidence type="ECO:0008006" key="4">
    <source>
        <dbReference type="Google" id="ProtNLM"/>
    </source>
</evidence>
<keyword evidence="3" id="KW-1185">Reference proteome</keyword>
<name>A0AAW1PN05_9CHLO</name>
<organism evidence="2 3">
    <name type="scientific">Symbiochloris irregularis</name>
    <dbReference type="NCBI Taxonomy" id="706552"/>
    <lineage>
        <taxon>Eukaryota</taxon>
        <taxon>Viridiplantae</taxon>
        <taxon>Chlorophyta</taxon>
        <taxon>core chlorophytes</taxon>
        <taxon>Trebouxiophyceae</taxon>
        <taxon>Trebouxiales</taxon>
        <taxon>Trebouxiaceae</taxon>
        <taxon>Symbiochloris</taxon>
    </lineage>
</organism>
<gene>
    <name evidence="2" type="ORF">WJX73_003289</name>
</gene>
<proteinExistence type="predicted"/>
<evidence type="ECO:0000313" key="2">
    <source>
        <dbReference type="EMBL" id="KAK9814961.1"/>
    </source>
</evidence>
<evidence type="ECO:0000313" key="3">
    <source>
        <dbReference type="Proteomes" id="UP001465755"/>
    </source>
</evidence>
<protein>
    <recommendedName>
        <fullName evidence="4">Clr5 domain-containing protein</fullName>
    </recommendedName>
</protein>
<dbReference type="Proteomes" id="UP001465755">
    <property type="component" value="Unassembled WGS sequence"/>
</dbReference>